<reference evidence="7" key="1">
    <citation type="submission" date="2023-02" db="EMBL/GenBank/DDBJ databases">
        <title>Genome of toxic invasive species Heracleum sosnowskyi carries increased number of genes despite the absence of recent whole-genome duplications.</title>
        <authorList>
            <person name="Schelkunov M."/>
            <person name="Shtratnikova V."/>
            <person name="Makarenko M."/>
            <person name="Klepikova A."/>
            <person name="Omelchenko D."/>
            <person name="Novikova G."/>
            <person name="Obukhova E."/>
            <person name="Bogdanov V."/>
            <person name="Penin A."/>
            <person name="Logacheva M."/>
        </authorList>
    </citation>
    <scope>NUCLEOTIDE SEQUENCE</scope>
    <source>
        <strain evidence="7">Hsosn_3</strain>
        <tissue evidence="7">Leaf</tissue>
    </source>
</reference>
<dbReference type="GO" id="GO:0003677">
    <property type="term" value="F:DNA binding"/>
    <property type="evidence" value="ECO:0007669"/>
    <property type="project" value="UniProtKB-KW"/>
</dbReference>
<keyword evidence="8" id="KW-1185">Reference proteome</keyword>
<dbReference type="Gene3D" id="2.30.30.1190">
    <property type="match status" value="1"/>
</dbReference>
<dbReference type="PANTHER" id="PTHR12506">
    <property type="entry name" value="PROTEIN PHOSPHATASE RELATED"/>
    <property type="match status" value="1"/>
</dbReference>
<organism evidence="7 8">
    <name type="scientific">Heracleum sosnowskyi</name>
    <dbReference type="NCBI Taxonomy" id="360622"/>
    <lineage>
        <taxon>Eukaryota</taxon>
        <taxon>Viridiplantae</taxon>
        <taxon>Streptophyta</taxon>
        <taxon>Embryophyta</taxon>
        <taxon>Tracheophyta</taxon>
        <taxon>Spermatophyta</taxon>
        <taxon>Magnoliopsida</taxon>
        <taxon>eudicotyledons</taxon>
        <taxon>Gunneridae</taxon>
        <taxon>Pentapetalae</taxon>
        <taxon>asterids</taxon>
        <taxon>campanulids</taxon>
        <taxon>Apiales</taxon>
        <taxon>Apiaceae</taxon>
        <taxon>Apioideae</taxon>
        <taxon>apioid superclade</taxon>
        <taxon>Tordylieae</taxon>
        <taxon>Tordyliinae</taxon>
        <taxon>Heracleum</taxon>
    </lineage>
</organism>
<dbReference type="SMART" id="SM00356">
    <property type="entry name" value="ZnF_C3H1"/>
    <property type="match status" value="3"/>
</dbReference>
<dbReference type="SUPFAM" id="SSF90229">
    <property type="entry name" value="CCCH zinc finger"/>
    <property type="match status" value="3"/>
</dbReference>
<comment type="caution">
    <text evidence="7">The sequence shown here is derived from an EMBL/GenBank/DDBJ whole genome shotgun (WGS) entry which is preliminary data.</text>
</comment>
<evidence type="ECO:0000256" key="4">
    <source>
        <dbReference type="ARBA" id="ARBA00023125"/>
    </source>
</evidence>
<dbReference type="Proteomes" id="UP001237642">
    <property type="component" value="Unassembled WGS sequence"/>
</dbReference>
<keyword evidence="3 5" id="KW-0862">Zinc</keyword>
<evidence type="ECO:0000313" key="7">
    <source>
        <dbReference type="EMBL" id="KAK1364029.1"/>
    </source>
</evidence>
<feature type="zinc finger region" description="C3H1-type" evidence="5">
    <location>
        <begin position="123"/>
        <end position="151"/>
    </location>
</feature>
<dbReference type="GO" id="GO:0003729">
    <property type="term" value="F:mRNA binding"/>
    <property type="evidence" value="ECO:0007669"/>
    <property type="project" value="UniProtKB-ARBA"/>
</dbReference>
<evidence type="ECO:0000256" key="5">
    <source>
        <dbReference type="PROSITE-ProRule" id="PRU00723"/>
    </source>
</evidence>
<reference evidence="7" key="2">
    <citation type="submission" date="2023-05" db="EMBL/GenBank/DDBJ databases">
        <authorList>
            <person name="Schelkunov M.I."/>
        </authorList>
    </citation>
    <scope>NUCLEOTIDE SEQUENCE</scope>
    <source>
        <strain evidence="7">Hsosn_3</strain>
        <tissue evidence="7">Leaf</tissue>
    </source>
</reference>
<dbReference type="Gene3D" id="4.10.1000.10">
    <property type="entry name" value="Zinc finger, CCCH-type"/>
    <property type="match status" value="1"/>
</dbReference>
<keyword evidence="4" id="KW-0238">DNA-binding</keyword>
<protein>
    <recommendedName>
        <fullName evidence="6">C3H1-type domain-containing protein</fullName>
    </recommendedName>
</protein>
<evidence type="ECO:0000256" key="2">
    <source>
        <dbReference type="ARBA" id="ARBA00022771"/>
    </source>
</evidence>
<dbReference type="InterPro" id="IPR000571">
    <property type="entry name" value="Znf_CCCH"/>
</dbReference>
<feature type="domain" description="C3H1-type" evidence="6">
    <location>
        <begin position="35"/>
        <end position="63"/>
    </location>
</feature>
<feature type="domain" description="C3H1-type" evidence="6">
    <location>
        <begin position="123"/>
        <end position="151"/>
    </location>
</feature>
<evidence type="ECO:0000256" key="1">
    <source>
        <dbReference type="ARBA" id="ARBA00022723"/>
    </source>
</evidence>
<evidence type="ECO:0000259" key="6">
    <source>
        <dbReference type="PROSITE" id="PS50103"/>
    </source>
</evidence>
<dbReference type="Pfam" id="PF00642">
    <property type="entry name" value="zf-CCCH"/>
    <property type="match status" value="3"/>
</dbReference>
<keyword evidence="2 5" id="KW-0863">Zinc-finger</keyword>
<dbReference type="AlphaFoldDB" id="A0AAD8HBG8"/>
<evidence type="ECO:0000256" key="3">
    <source>
        <dbReference type="ARBA" id="ARBA00022833"/>
    </source>
</evidence>
<dbReference type="GO" id="GO:0008270">
    <property type="term" value="F:zinc ion binding"/>
    <property type="evidence" value="ECO:0007669"/>
    <property type="project" value="UniProtKB-KW"/>
</dbReference>
<feature type="zinc finger region" description="C3H1-type" evidence="5">
    <location>
        <begin position="35"/>
        <end position="63"/>
    </location>
</feature>
<dbReference type="PANTHER" id="PTHR12506:SF50">
    <property type="entry name" value="ZINC FINGER CCCH DOMAIN-CONTAINING PROTEIN 26"/>
    <property type="match status" value="1"/>
</dbReference>
<keyword evidence="1 5" id="KW-0479">Metal-binding</keyword>
<accession>A0AAD8HBG8</accession>
<dbReference type="PROSITE" id="PS50103">
    <property type="entry name" value="ZF_C3H1"/>
    <property type="match status" value="3"/>
</dbReference>
<name>A0AAD8HBG8_9APIA</name>
<dbReference type="EMBL" id="JAUIZM010000009">
    <property type="protein sequence ID" value="KAK1364029.1"/>
    <property type="molecule type" value="Genomic_DNA"/>
</dbReference>
<proteinExistence type="predicted"/>
<dbReference type="InterPro" id="IPR036855">
    <property type="entry name" value="Znf_CCCH_sf"/>
</dbReference>
<feature type="zinc finger region" description="C3H1-type" evidence="5">
    <location>
        <begin position="78"/>
        <end position="106"/>
    </location>
</feature>
<evidence type="ECO:0000313" key="8">
    <source>
        <dbReference type="Proteomes" id="UP001237642"/>
    </source>
</evidence>
<dbReference type="InterPro" id="IPR050974">
    <property type="entry name" value="Plant_ZF_CCCH"/>
</dbReference>
<gene>
    <name evidence="7" type="ORF">POM88_039590</name>
</gene>
<sequence length="215" mass="24005">MIRSSKARIDALRRLRIQTHEKDDGGGDTSLYLDLPGEPDCIYFMRTGMCGYEANCRFNHPSNLGLQIGQYGAELPQRVGQPDYGYFLKTGTCKYGASCKYHHPLDRHDVGPLVLNTLGLPMRQDENPCPHYMRTGACKFGIGCKFHHPQPDSAVPVTGPAAYGSTTSWSSPKSTYVSVPRSGSHTYMLVMYPPSQCMVSTPEWNTYMVSKSYLY</sequence>
<feature type="domain" description="C3H1-type" evidence="6">
    <location>
        <begin position="78"/>
        <end position="106"/>
    </location>
</feature>